<dbReference type="Pfam" id="PF00015">
    <property type="entry name" value="MCPsignal"/>
    <property type="match status" value="1"/>
</dbReference>
<organism evidence="14 15">
    <name type="scientific">Desulfoluna limicola</name>
    <dbReference type="NCBI Taxonomy" id="2810562"/>
    <lineage>
        <taxon>Bacteria</taxon>
        <taxon>Pseudomonadati</taxon>
        <taxon>Thermodesulfobacteriota</taxon>
        <taxon>Desulfobacteria</taxon>
        <taxon>Desulfobacterales</taxon>
        <taxon>Desulfolunaceae</taxon>
        <taxon>Desulfoluna</taxon>
    </lineage>
</organism>
<evidence type="ECO:0000256" key="10">
    <source>
        <dbReference type="PROSITE-ProRule" id="PRU00284"/>
    </source>
</evidence>
<proteinExistence type="inferred from homology"/>
<dbReference type="SMART" id="SM00283">
    <property type="entry name" value="MA"/>
    <property type="match status" value="1"/>
</dbReference>
<dbReference type="Pfam" id="PF02743">
    <property type="entry name" value="dCache_1"/>
    <property type="match status" value="1"/>
</dbReference>
<dbReference type="EMBL" id="AP024488">
    <property type="protein sequence ID" value="BCS98170.1"/>
    <property type="molecule type" value="Genomic_DNA"/>
</dbReference>
<evidence type="ECO:0000256" key="3">
    <source>
        <dbReference type="ARBA" id="ARBA00022500"/>
    </source>
</evidence>
<dbReference type="InterPro" id="IPR004090">
    <property type="entry name" value="Chemotax_Me-accpt_rcpt"/>
</dbReference>
<comment type="similarity">
    <text evidence="9">Belongs to the methyl-accepting chemotaxis (MCP) protein family.</text>
</comment>
<evidence type="ECO:0000259" key="13">
    <source>
        <dbReference type="PROSITE" id="PS50885"/>
    </source>
</evidence>
<evidence type="ECO:0000259" key="12">
    <source>
        <dbReference type="PROSITE" id="PS50192"/>
    </source>
</evidence>
<dbReference type="InterPro" id="IPR000727">
    <property type="entry name" value="T_SNARE_dom"/>
</dbReference>
<dbReference type="CDD" id="cd12914">
    <property type="entry name" value="PDC1_DGC_like"/>
    <property type="match status" value="1"/>
</dbReference>
<dbReference type="PROSITE" id="PS50885">
    <property type="entry name" value="HAMP"/>
    <property type="match status" value="1"/>
</dbReference>
<evidence type="ECO:0000313" key="15">
    <source>
        <dbReference type="Proteomes" id="UP001320148"/>
    </source>
</evidence>
<keyword evidence="5" id="KW-0812">Transmembrane</keyword>
<evidence type="ECO:0000256" key="2">
    <source>
        <dbReference type="ARBA" id="ARBA00022475"/>
    </source>
</evidence>
<keyword evidence="7" id="KW-0472">Membrane</keyword>
<dbReference type="SUPFAM" id="SSF58104">
    <property type="entry name" value="Methyl-accepting chemotaxis protein (MCP) signaling domain"/>
    <property type="match status" value="1"/>
</dbReference>
<dbReference type="Gene3D" id="3.30.450.20">
    <property type="entry name" value="PAS domain"/>
    <property type="match status" value="1"/>
</dbReference>
<keyword evidence="6" id="KW-1133">Transmembrane helix</keyword>
<dbReference type="Gene3D" id="1.10.8.500">
    <property type="entry name" value="HAMP domain in histidine kinase"/>
    <property type="match status" value="1"/>
</dbReference>
<feature type="domain" description="T-SNARE coiled-coil homology" evidence="12">
    <location>
        <begin position="535"/>
        <end position="597"/>
    </location>
</feature>
<evidence type="ECO:0000256" key="8">
    <source>
        <dbReference type="ARBA" id="ARBA00023224"/>
    </source>
</evidence>
<feature type="domain" description="Methyl-accepting transducer" evidence="11">
    <location>
        <begin position="376"/>
        <end position="612"/>
    </location>
</feature>
<dbReference type="PROSITE" id="PS50111">
    <property type="entry name" value="CHEMOTAXIS_TRANSDUC_2"/>
    <property type="match status" value="1"/>
</dbReference>
<keyword evidence="2" id="KW-1003">Cell membrane</keyword>
<dbReference type="PANTHER" id="PTHR32089">
    <property type="entry name" value="METHYL-ACCEPTING CHEMOTAXIS PROTEIN MCPB"/>
    <property type="match status" value="1"/>
</dbReference>
<dbReference type="InterPro" id="IPR004089">
    <property type="entry name" value="MCPsignal_dom"/>
</dbReference>
<dbReference type="InterPro" id="IPR033479">
    <property type="entry name" value="dCache_1"/>
</dbReference>
<dbReference type="PRINTS" id="PR00260">
    <property type="entry name" value="CHEMTRNSDUCR"/>
</dbReference>
<dbReference type="Proteomes" id="UP001320148">
    <property type="component" value="Chromosome"/>
</dbReference>
<dbReference type="CDD" id="cd12912">
    <property type="entry name" value="PDC2_MCP_like"/>
    <property type="match status" value="1"/>
</dbReference>
<reference evidence="14 15" key="1">
    <citation type="submission" date="2021-02" db="EMBL/GenBank/DDBJ databases">
        <title>Complete genome of Desulfoluna sp. strain ASN36.</title>
        <authorList>
            <person name="Takahashi A."/>
            <person name="Kojima H."/>
            <person name="Fukui M."/>
        </authorList>
    </citation>
    <scope>NUCLEOTIDE SEQUENCE [LARGE SCALE GENOMIC DNA]</scope>
    <source>
        <strain evidence="14 15">ASN36</strain>
    </source>
</reference>
<comment type="subcellular location">
    <subcellularLocation>
        <location evidence="1">Cell inner membrane</location>
        <topology evidence="1">Multi-pass membrane protein</topology>
    </subcellularLocation>
</comment>
<dbReference type="PROSITE" id="PS50192">
    <property type="entry name" value="T_SNARE"/>
    <property type="match status" value="1"/>
</dbReference>
<sequence length="648" mass="69890">MKLKVKFLFPVLGIILAGLLALTTLGYVSSKSALQESAYSQLNTLTDSTSEVLSKFIRDNRDLLQYLAKDPLYGQFADNGDRFQYQAVHDTFDRILSTFPSIENILVTLPDGNIMASAVDGVEGVVNIADRPYFKKALKGSPVTSKVILSKVTGAPIYVESIPIFHEESLVCILSLVVKMSAVTDLFIDPIKVGATGYAFVMENEGSVIAYPDKTKILQLNGNMFDFSKEILKQKNGLMVYDFKGDQKISVYKQEKELGWITVISAPSSEVFSAAVTLRNRLILIAGLTMFIIWLVVRTLTQTMVVKRINNIAGRMKDISEGEGDLTMRLRIQSQDEIGELAEWFNTFVGKLQELIKEIAEKTEILDASTTDLSGITLKMNKASGEMSEKAVSVSSSTAELNTHMSGVSAAMSQSSAGTGMIASAAEEMTATISEIADNSGRAREISTHAASKASGVAKRVEELAAAARGIGVVTETISEISDQTNLLALNATIEAARAGEAGKGFAVVAGEIKELARQTAEATGEITERIRGIQTSTDTASTDIAEIDTIISNVNDIVSGIAASVEEQSVTTREIADNVAQTSTGIEDVSRTISQSSDETHSIALDIEEVNQKAHFLTENSARVQKDSESLSHLSDEMASLVGRFKV</sequence>
<keyword evidence="4" id="KW-0997">Cell inner membrane</keyword>
<dbReference type="RefSeq" id="WP_236889580.1">
    <property type="nucleotide sequence ID" value="NZ_AP024488.1"/>
</dbReference>
<evidence type="ECO:0000313" key="14">
    <source>
        <dbReference type="EMBL" id="BCS98170.1"/>
    </source>
</evidence>
<dbReference type="InterPro" id="IPR003660">
    <property type="entry name" value="HAMP_dom"/>
</dbReference>
<evidence type="ECO:0000256" key="4">
    <source>
        <dbReference type="ARBA" id="ARBA00022519"/>
    </source>
</evidence>
<evidence type="ECO:0000256" key="1">
    <source>
        <dbReference type="ARBA" id="ARBA00004429"/>
    </source>
</evidence>
<evidence type="ECO:0000259" key="11">
    <source>
        <dbReference type="PROSITE" id="PS50111"/>
    </source>
</evidence>
<gene>
    <name evidence="14" type="ORF">DSLASN_38020</name>
</gene>
<evidence type="ECO:0000256" key="7">
    <source>
        <dbReference type="ARBA" id="ARBA00023136"/>
    </source>
</evidence>
<evidence type="ECO:0000256" key="5">
    <source>
        <dbReference type="ARBA" id="ARBA00022692"/>
    </source>
</evidence>
<protein>
    <submittedName>
        <fullName evidence="14">Methyl-accepting chemotaxis protein</fullName>
    </submittedName>
</protein>
<dbReference type="Pfam" id="PF00672">
    <property type="entry name" value="HAMP"/>
    <property type="match status" value="1"/>
</dbReference>
<evidence type="ECO:0000256" key="6">
    <source>
        <dbReference type="ARBA" id="ARBA00022989"/>
    </source>
</evidence>
<keyword evidence="3" id="KW-0145">Chemotaxis</keyword>
<keyword evidence="8 10" id="KW-0807">Transducer</keyword>
<dbReference type="SMART" id="SM00304">
    <property type="entry name" value="HAMP"/>
    <property type="match status" value="2"/>
</dbReference>
<feature type="domain" description="HAMP" evidence="13">
    <location>
        <begin position="303"/>
        <end position="357"/>
    </location>
</feature>
<evidence type="ECO:0000256" key="9">
    <source>
        <dbReference type="ARBA" id="ARBA00029447"/>
    </source>
</evidence>
<dbReference type="Gene3D" id="1.10.287.950">
    <property type="entry name" value="Methyl-accepting chemotaxis protein"/>
    <property type="match status" value="1"/>
</dbReference>
<keyword evidence="15" id="KW-1185">Reference proteome</keyword>
<accession>A0ABN6F8Q1</accession>
<name>A0ABN6F8Q1_9BACT</name>
<dbReference type="PANTHER" id="PTHR32089:SF112">
    <property type="entry name" value="LYSOZYME-LIKE PROTEIN-RELATED"/>
    <property type="match status" value="1"/>
</dbReference>
<dbReference type="CDD" id="cd06225">
    <property type="entry name" value="HAMP"/>
    <property type="match status" value="1"/>
</dbReference>